<dbReference type="Pfam" id="PF23631">
    <property type="entry name" value="DUF7143"/>
    <property type="match status" value="1"/>
</dbReference>
<dbReference type="AlphaFoldDB" id="A0A8H4QL67"/>
<reference evidence="3 4" key="1">
    <citation type="submission" date="2019-12" db="EMBL/GenBank/DDBJ databases">
        <authorList>
            <person name="Floudas D."/>
            <person name="Bentzer J."/>
            <person name="Ahren D."/>
            <person name="Johansson T."/>
            <person name="Persson P."/>
            <person name="Tunlid A."/>
        </authorList>
    </citation>
    <scope>NUCLEOTIDE SEQUENCE [LARGE SCALE GENOMIC DNA]</scope>
    <source>
        <strain evidence="3 4">CBS 102.39</strain>
    </source>
</reference>
<dbReference type="InterPro" id="IPR055567">
    <property type="entry name" value="DUF7143"/>
</dbReference>
<evidence type="ECO:0000256" key="1">
    <source>
        <dbReference type="SAM" id="SignalP"/>
    </source>
</evidence>
<evidence type="ECO:0000313" key="4">
    <source>
        <dbReference type="Proteomes" id="UP000521872"/>
    </source>
</evidence>
<feature type="signal peptide" evidence="1">
    <location>
        <begin position="1"/>
        <end position="20"/>
    </location>
</feature>
<dbReference type="PANTHER" id="PTHR37592:SF1">
    <property type="match status" value="1"/>
</dbReference>
<sequence length="197" mass="20240">MLFSIFGLLLVFVLNAAVQAAPLNPVFKRQATPAACFLTGKTALPAEVASGIPALAKAVTCTSGNSVAGVPNVSSGGIDFKTIDFQQSTKSPLGFALATFTTPANPANADLNKLQNQLNDYLAVEAGVRSNGGGSILNKVKSAKFFLQFQIARVNAAKGVPVSAGDTVEHQLEKVLKNAVGATASEIAQVNALAKVV</sequence>
<evidence type="ECO:0000259" key="2">
    <source>
        <dbReference type="Pfam" id="PF23631"/>
    </source>
</evidence>
<dbReference type="PANTHER" id="PTHR37592">
    <property type="match status" value="1"/>
</dbReference>
<feature type="domain" description="DUF7143" evidence="2">
    <location>
        <begin position="38"/>
        <end position="196"/>
    </location>
</feature>
<evidence type="ECO:0000313" key="3">
    <source>
        <dbReference type="EMBL" id="KAF4612397.1"/>
    </source>
</evidence>
<comment type="caution">
    <text evidence="3">The sequence shown here is derived from an EMBL/GenBank/DDBJ whole genome shotgun (WGS) entry which is preliminary data.</text>
</comment>
<feature type="chain" id="PRO_5034432138" description="DUF7143 domain-containing protein" evidence="1">
    <location>
        <begin position="21"/>
        <end position="197"/>
    </location>
</feature>
<gene>
    <name evidence="3" type="ORF">D9613_003569</name>
</gene>
<dbReference type="Proteomes" id="UP000521872">
    <property type="component" value="Unassembled WGS sequence"/>
</dbReference>
<proteinExistence type="predicted"/>
<accession>A0A8H4QL67</accession>
<keyword evidence="1" id="KW-0732">Signal</keyword>
<organism evidence="3 4">
    <name type="scientific">Agrocybe pediades</name>
    <dbReference type="NCBI Taxonomy" id="84607"/>
    <lineage>
        <taxon>Eukaryota</taxon>
        <taxon>Fungi</taxon>
        <taxon>Dikarya</taxon>
        <taxon>Basidiomycota</taxon>
        <taxon>Agaricomycotina</taxon>
        <taxon>Agaricomycetes</taxon>
        <taxon>Agaricomycetidae</taxon>
        <taxon>Agaricales</taxon>
        <taxon>Agaricineae</taxon>
        <taxon>Strophariaceae</taxon>
        <taxon>Agrocybe</taxon>
    </lineage>
</organism>
<dbReference type="EMBL" id="JAACJL010000057">
    <property type="protein sequence ID" value="KAF4612397.1"/>
    <property type="molecule type" value="Genomic_DNA"/>
</dbReference>
<protein>
    <recommendedName>
        <fullName evidence="2">DUF7143 domain-containing protein</fullName>
    </recommendedName>
</protein>
<keyword evidence="4" id="KW-1185">Reference proteome</keyword>
<name>A0A8H4QL67_9AGAR</name>